<reference evidence="4 5" key="1">
    <citation type="submission" date="2017-02" db="EMBL/GenBank/DDBJ databases">
        <title>Whole genome sequencing of Rhodanobacter lindaniclasticus DSM 17932.</title>
        <authorList>
            <person name="Kumar S."/>
            <person name="Patil P."/>
            <person name="Patil P.B."/>
        </authorList>
    </citation>
    <scope>NUCLEOTIDE SEQUENCE [LARGE SCALE GENOMIC DNA]</scope>
    <source>
        <strain evidence="4 5">DSM 17932</strain>
    </source>
</reference>
<feature type="signal peptide" evidence="2">
    <location>
        <begin position="1"/>
        <end position="21"/>
    </location>
</feature>
<dbReference type="SUPFAM" id="SSF111369">
    <property type="entry name" value="HlyD-like secretion proteins"/>
    <property type="match status" value="1"/>
</dbReference>
<organism evidence="4 5">
    <name type="scientific">Rhodanobacter lindaniclasticus</name>
    <dbReference type="NCBI Taxonomy" id="75310"/>
    <lineage>
        <taxon>Bacteria</taxon>
        <taxon>Pseudomonadati</taxon>
        <taxon>Pseudomonadota</taxon>
        <taxon>Gammaproteobacteria</taxon>
        <taxon>Lysobacterales</taxon>
        <taxon>Rhodanobacteraceae</taxon>
        <taxon>Rhodanobacter</taxon>
    </lineage>
</organism>
<dbReference type="PANTHER" id="PTHR30469">
    <property type="entry name" value="MULTIDRUG RESISTANCE PROTEIN MDTA"/>
    <property type="match status" value="1"/>
</dbReference>
<dbReference type="Gene3D" id="1.10.287.470">
    <property type="entry name" value="Helix hairpin bin"/>
    <property type="match status" value="1"/>
</dbReference>
<dbReference type="Gene3D" id="2.40.50.100">
    <property type="match status" value="1"/>
</dbReference>
<protein>
    <submittedName>
        <fullName evidence="4">Efflux transporter periplasmic adaptor subunit</fullName>
    </submittedName>
</protein>
<dbReference type="OrthoDB" id="9806939at2"/>
<comment type="similarity">
    <text evidence="1">Belongs to the membrane fusion protein (MFP) (TC 8.A.1) family.</text>
</comment>
<dbReference type="Proteomes" id="UP000306317">
    <property type="component" value="Unassembled WGS sequence"/>
</dbReference>
<dbReference type="InterPro" id="IPR006143">
    <property type="entry name" value="RND_pump_MFP"/>
</dbReference>
<dbReference type="Pfam" id="PF25989">
    <property type="entry name" value="YknX_C"/>
    <property type="match status" value="1"/>
</dbReference>
<evidence type="ECO:0000256" key="2">
    <source>
        <dbReference type="SAM" id="SignalP"/>
    </source>
</evidence>
<dbReference type="GO" id="GO:0015562">
    <property type="term" value="F:efflux transmembrane transporter activity"/>
    <property type="evidence" value="ECO:0007669"/>
    <property type="project" value="TreeGrafter"/>
</dbReference>
<feature type="chain" id="PRO_5020281890" evidence="2">
    <location>
        <begin position="22"/>
        <end position="354"/>
    </location>
</feature>
<keyword evidence="5" id="KW-1185">Reference proteome</keyword>
<dbReference type="GO" id="GO:1990281">
    <property type="term" value="C:efflux pump complex"/>
    <property type="evidence" value="ECO:0007669"/>
    <property type="project" value="TreeGrafter"/>
</dbReference>
<comment type="caution">
    <text evidence="4">The sequence shown here is derived from an EMBL/GenBank/DDBJ whole genome shotgun (WGS) entry which is preliminary data.</text>
</comment>
<sequence length="354" mass="36327">MNRLVTLPALGVLLMASLLSACGKAAPDEDEAAAPAGVVAVTTATPVQATFHDTIEAWGSAAGDPQHARTISLAHGGQVTVLHASAGQAVKRGDPLLTITPDPTARSAYRQAQSALTLAAGELKRTEQLAAQRLATQSQLAAARKALADAQATLDAQRALGGGAASETVEAPAAGVVTALRVGLGERIAANAPLLDFTPTHALLALLGVQPDDGSRLHPGMAVQLRAVYGTQTFAGTLRMVGRSINPQSHLLDAQVELPAAAGASLVAGAPLEAQIRTADFTAWSVPRAAVLHDEHGDYLFQVEQGHAKRVDVTLRSAQGDPVGVDGPLDAKAKVIVLGVYELNNGDAVRESAK</sequence>
<evidence type="ECO:0000259" key="3">
    <source>
        <dbReference type="Pfam" id="PF25989"/>
    </source>
</evidence>
<dbReference type="RefSeq" id="WP_136257687.1">
    <property type="nucleotide sequence ID" value="NZ_MWIO01000015.1"/>
</dbReference>
<keyword evidence="2" id="KW-0732">Signal</keyword>
<dbReference type="EMBL" id="MWIO01000015">
    <property type="protein sequence ID" value="THD08482.1"/>
    <property type="molecule type" value="Genomic_DNA"/>
</dbReference>
<evidence type="ECO:0000313" key="5">
    <source>
        <dbReference type="Proteomes" id="UP000306317"/>
    </source>
</evidence>
<accession>A0A4S3KIB2</accession>
<proteinExistence type="inferred from homology"/>
<evidence type="ECO:0000256" key="1">
    <source>
        <dbReference type="ARBA" id="ARBA00009477"/>
    </source>
</evidence>
<dbReference type="PANTHER" id="PTHR30469:SF15">
    <property type="entry name" value="HLYD FAMILY OF SECRETION PROTEINS"/>
    <property type="match status" value="1"/>
</dbReference>
<dbReference type="NCBIfam" id="TIGR01730">
    <property type="entry name" value="RND_mfp"/>
    <property type="match status" value="1"/>
</dbReference>
<gene>
    <name evidence="4" type="ORF">B1991_05360</name>
</gene>
<dbReference type="Gene3D" id="2.40.420.20">
    <property type="match status" value="1"/>
</dbReference>
<dbReference type="Gene3D" id="2.40.30.170">
    <property type="match status" value="1"/>
</dbReference>
<feature type="domain" description="YknX-like C-terminal permuted SH3-like" evidence="3">
    <location>
        <begin position="285"/>
        <end position="350"/>
    </location>
</feature>
<dbReference type="PROSITE" id="PS51257">
    <property type="entry name" value="PROKAR_LIPOPROTEIN"/>
    <property type="match status" value="1"/>
</dbReference>
<name>A0A4S3KIB2_9GAMM</name>
<dbReference type="InterPro" id="IPR058637">
    <property type="entry name" value="YknX-like_C"/>
</dbReference>
<evidence type="ECO:0000313" key="4">
    <source>
        <dbReference type="EMBL" id="THD08482.1"/>
    </source>
</evidence>
<dbReference type="AlphaFoldDB" id="A0A4S3KIB2"/>